<dbReference type="Pfam" id="PF01451">
    <property type="entry name" value="LMWPc"/>
    <property type="match status" value="1"/>
</dbReference>
<evidence type="ECO:0000259" key="8">
    <source>
        <dbReference type="SMART" id="SM00226"/>
    </source>
</evidence>
<comment type="similarity">
    <text evidence="1">Belongs to the low molecular weight phosphotyrosine protein phosphatase family.</text>
</comment>
<dbReference type="PANTHER" id="PTHR11717">
    <property type="entry name" value="LOW MOLECULAR WEIGHT PROTEIN TYROSINE PHOSPHATASE"/>
    <property type="match status" value="1"/>
</dbReference>
<evidence type="ECO:0000256" key="1">
    <source>
        <dbReference type="ARBA" id="ARBA00011063"/>
    </source>
</evidence>
<dbReference type="EC" id="3.1.3.48" evidence="2"/>
<dbReference type="OrthoDB" id="9784339at2"/>
<dbReference type="AlphaFoldDB" id="A0A242NGZ9"/>
<evidence type="ECO:0000256" key="5">
    <source>
        <dbReference type="ARBA" id="ARBA00051722"/>
    </source>
</evidence>
<dbReference type="CDD" id="cd16344">
    <property type="entry name" value="LMWPAP"/>
    <property type="match status" value="1"/>
</dbReference>
<organism evidence="9 12">
    <name type="scientific">Gilliamella apicola</name>
    <dbReference type="NCBI Taxonomy" id="1196095"/>
    <lineage>
        <taxon>Bacteria</taxon>
        <taxon>Pseudomonadati</taxon>
        <taxon>Pseudomonadota</taxon>
        <taxon>Gammaproteobacteria</taxon>
        <taxon>Orbales</taxon>
        <taxon>Orbaceae</taxon>
        <taxon>Gilliamella</taxon>
    </lineage>
</organism>
<reference evidence="11 12" key="1">
    <citation type="submission" date="2017-03" db="EMBL/GenBank/DDBJ databases">
        <title>Comparative genomics of honeybee gut symbionts reveal geographically distinct and subgroup specific antibiotic resistance.</title>
        <authorList>
            <person name="Ludvigsen J."/>
            <person name="Porcellato D."/>
            <person name="Labee-Lund T.M."/>
            <person name="Amdam G.V."/>
            <person name="Rudi K."/>
        </authorList>
    </citation>
    <scope>NUCLEOTIDE SEQUENCE [LARGE SCALE GENOMIC DNA]</scope>
    <source>
        <strain evidence="9 12">A-7-12</strain>
        <strain evidence="10 11">A-9-12</strain>
    </source>
</reference>
<evidence type="ECO:0000256" key="4">
    <source>
        <dbReference type="ARBA" id="ARBA00022912"/>
    </source>
</evidence>
<dbReference type="GO" id="GO:0004725">
    <property type="term" value="F:protein tyrosine phosphatase activity"/>
    <property type="evidence" value="ECO:0007669"/>
    <property type="project" value="UniProtKB-EC"/>
</dbReference>
<dbReference type="SUPFAM" id="SSF52788">
    <property type="entry name" value="Phosphotyrosine protein phosphatases I"/>
    <property type="match status" value="1"/>
</dbReference>
<sequence>MFNFKKYLISLLVLFSASCFSLDRVVVFVCTGNTGRSPMAEALAKDYVEKHNLNISVQSRGVNVDPNETNPEEGTVKVLKDRNIDISSHKATQLVKEDIDSSDYLLTMTQKHKDRILSKYPEAQGKVYTLAEFATGKNEDLSDPYKMPIAAYIKVENQLDKFLPLALDKIANEK</sequence>
<keyword evidence="11" id="KW-1185">Reference proteome</keyword>
<dbReference type="Proteomes" id="UP000194977">
    <property type="component" value="Unassembled WGS sequence"/>
</dbReference>
<evidence type="ECO:0000313" key="10">
    <source>
        <dbReference type="EMBL" id="OTQ07840.1"/>
    </source>
</evidence>
<dbReference type="EMBL" id="NARP01000018">
    <property type="protein sequence ID" value="OTP99303.1"/>
    <property type="molecule type" value="Genomic_DNA"/>
</dbReference>
<feature type="active site" description="Proton donor" evidence="6">
    <location>
        <position position="143"/>
    </location>
</feature>
<feature type="active site" description="Nucleophile" evidence="6">
    <location>
        <position position="30"/>
    </location>
</feature>
<protein>
    <recommendedName>
        <fullName evidence="2">protein-tyrosine-phosphatase</fullName>
        <ecNumber evidence="2">3.1.3.48</ecNumber>
    </recommendedName>
</protein>
<name>A0A242NGZ9_9GAMM</name>
<evidence type="ECO:0000256" key="2">
    <source>
        <dbReference type="ARBA" id="ARBA00013064"/>
    </source>
</evidence>
<evidence type="ECO:0000313" key="9">
    <source>
        <dbReference type="EMBL" id="OTP99303.1"/>
    </source>
</evidence>
<evidence type="ECO:0000313" key="12">
    <source>
        <dbReference type="Proteomes" id="UP000194977"/>
    </source>
</evidence>
<comment type="caution">
    <text evidence="9">The sequence shown here is derived from an EMBL/GenBank/DDBJ whole genome shotgun (WGS) entry which is preliminary data.</text>
</comment>
<evidence type="ECO:0000256" key="3">
    <source>
        <dbReference type="ARBA" id="ARBA00022801"/>
    </source>
</evidence>
<dbReference type="PRINTS" id="PR00719">
    <property type="entry name" value="LMWPTPASE"/>
</dbReference>
<evidence type="ECO:0000256" key="6">
    <source>
        <dbReference type="PIRSR" id="PIRSR617867-1"/>
    </source>
</evidence>
<dbReference type="RefSeq" id="WP_086272784.1">
    <property type="nucleotide sequence ID" value="NZ_MZNE01000046.1"/>
</dbReference>
<evidence type="ECO:0000313" key="11">
    <source>
        <dbReference type="Proteomes" id="UP000194800"/>
    </source>
</evidence>
<dbReference type="Gene3D" id="3.40.50.2300">
    <property type="match status" value="1"/>
</dbReference>
<dbReference type="SMART" id="SM00226">
    <property type="entry name" value="LMWPc"/>
    <property type="match status" value="1"/>
</dbReference>
<dbReference type="InterPro" id="IPR017867">
    <property type="entry name" value="Tyr_phospatase_low_mol_wt"/>
</dbReference>
<dbReference type="InterPro" id="IPR050438">
    <property type="entry name" value="LMW_PTPase"/>
</dbReference>
<dbReference type="PANTHER" id="PTHR11717:SF31">
    <property type="entry name" value="LOW MOLECULAR WEIGHT PROTEIN-TYROSINE-PHOSPHATASE ETP-RELATED"/>
    <property type="match status" value="1"/>
</dbReference>
<dbReference type="PROSITE" id="PS51257">
    <property type="entry name" value="PROKAR_LIPOPROTEIN"/>
    <property type="match status" value="1"/>
</dbReference>
<feature type="chain" id="PRO_5012557497" description="protein-tyrosine-phosphatase" evidence="7">
    <location>
        <begin position="22"/>
        <end position="174"/>
    </location>
</feature>
<dbReference type="InterPro" id="IPR023485">
    <property type="entry name" value="Ptyr_pPase"/>
</dbReference>
<feature type="active site" evidence="6">
    <location>
        <position position="36"/>
    </location>
</feature>
<dbReference type="InterPro" id="IPR036196">
    <property type="entry name" value="Ptyr_pPase_sf"/>
</dbReference>
<gene>
    <name evidence="10" type="ORF">B6C91_14080</name>
    <name evidence="9" type="ORF">B6D08_07850</name>
</gene>
<proteinExistence type="inferred from homology"/>
<feature type="signal peptide" evidence="7">
    <location>
        <begin position="1"/>
        <end position="21"/>
    </location>
</feature>
<keyword evidence="7" id="KW-0732">Signal</keyword>
<dbReference type="EMBL" id="NART01000141">
    <property type="protein sequence ID" value="OTQ07840.1"/>
    <property type="molecule type" value="Genomic_DNA"/>
</dbReference>
<comment type="catalytic activity">
    <reaction evidence="5">
        <text>O-phospho-L-tyrosyl-[protein] + H2O = L-tyrosyl-[protein] + phosphate</text>
        <dbReference type="Rhea" id="RHEA:10684"/>
        <dbReference type="Rhea" id="RHEA-COMP:10136"/>
        <dbReference type="Rhea" id="RHEA-COMP:20101"/>
        <dbReference type="ChEBI" id="CHEBI:15377"/>
        <dbReference type="ChEBI" id="CHEBI:43474"/>
        <dbReference type="ChEBI" id="CHEBI:46858"/>
        <dbReference type="ChEBI" id="CHEBI:61978"/>
        <dbReference type="EC" id="3.1.3.48"/>
    </reaction>
</comment>
<feature type="domain" description="Phosphotyrosine protein phosphatase I" evidence="8">
    <location>
        <begin position="24"/>
        <end position="169"/>
    </location>
</feature>
<accession>A0A242NGZ9</accession>
<evidence type="ECO:0000256" key="7">
    <source>
        <dbReference type="SAM" id="SignalP"/>
    </source>
</evidence>
<keyword evidence="4" id="KW-0904">Protein phosphatase</keyword>
<dbReference type="Proteomes" id="UP000194800">
    <property type="component" value="Unassembled WGS sequence"/>
</dbReference>
<keyword evidence="3" id="KW-0378">Hydrolase</keyword>